<protein>
    <recommendedName>
        <fullName evidence="3">Reverse transcriptase Ty1/copia-type domain-containing protein</fullName>
    </recommendedName>
</protein>
<comment type="caution">
    <text evidence="1">The sequence shown here is derived from an EMBL/GenBank/DDBJ whole genome shotgun (WGS) entry which is preliminary data.</text>
</comment>
<dbReference type="EMBL" id="VAHF01000012">
    <property type="protein sequence ID" value="TXG49062.1"/>
    <property type="molecule type" value="Genomic_DNA"/>
</dbReference>
<dbReference type="PANTHER" id="PTHR34222">
    <property type="entry name" value="GAG_PRE-INTEGRS DOMAIN-CONTAINING PROTEIN"/>
    <property type="match status" value="1"/>
</dbReference>
<organism evidence="1 2">
    <name type="scientific">Acer yangbiense</name>
    <dbReference type="NCBI Taxonomy" id="1000413"/>
    <lineage>
        <taxon>Eukaryota</taxon>
        <taxon>Viridiplantae</taxon>
        <taxon>Streptophyta</taxon>
        <taxon>Embryophyta</taxon>
        <taxon>Tracheophyta</taxon>
        <taxon>Spermatophyta</taxon>
        <taxon>Magnoliopsida</taxon>
        <taxon>eudicotyledons</taxon>
        <taxon>Gunneridae</taxon>
        <taxon>Pentapetalae</taxon>
        <taxon>rosids</taxon>
        <taxon>malvids</taxon>
        <taxon>Sapindales</taxon>
        <taxon>Sapindaceae</taxon>
        <taxon>Hippocastanoideae</taxon>
        <taxon>Acereae</taxon>
        <taxon>Acer</taxon>
    </lineage>
</organism>
<evidence type="ECO:0000313" key="1">
    <source>
        <dbReference type="EMBL" id="TXG49062.1"/>
    </source>
</evidence>
<name>A0A5C7GXM3_9ROSI</name>
<dbReference type="PANTHER" id="PTHR34222:SF99">
    <property type="entry name" value="PROTEIN, PUTATIVE-RELATED"/>
    <property type="match status" value="1"/>
</dbReference>
<proteinExistence type="predicted"/>
<dbReference type="OrthoDB" id="1746290at2759"/>
<dbReference type="Proteomes" id="UP000323000">
    <property type="component" value="Chromosome 12"/>
</dbReference>
<dbReference type="AlphaFoldDB" id="A0A5C7GXM3"/>
<keyword evidence="2" id="KW-1185">Reference proteome</keyword>
<evidence type="ECO:0000313" key="2">
    <source>
        <dbReference type="Proteomes" id="UP000323000"/>
    </source>
</evidence>
<evidence type="ECO:0008006" key="3">
    <source>
        <dbReference type="Google" id="ProtNLM"/>
    </source>
</evidence>
<reference evidence="2" key="1">
    <citation type="journal article" date="2019" name="Gigascience">
        <title>De novo genome assembly of the endangered Acer yangbiense, a plant species with extremely small populations endemic to Yunnan Province, China.</title>
        <authorList>
            <person name="Yang J."/>
            <person name="Wariss H.M."/>
            <person name="Tao L."/>
            <person name="Zhang R."/>
            <person name="Yun Q."/>
            <person name="Hollingsworth P."/>
            <person name="Dao Z."/>
            <person name="Luo G."/>
            <person name="Guo H."/>
            <person name="Ma Y."/>
            <person name="Sun W."/>
        </authorList>
    </citation>
    <scope>NUCLEOTIDE SEQUENCE [LARGE SCALE GENOMIC DNA]</scope>
    <source>
        <strain evidence="2">cv. Malutang</strain>
    </source>
</reference>
<gene>
    <name evidence="1" type="ORF">EZV62_024937</name>
</gene>
<sequence length="310" mass="34215">MEPVTFSTSSAVNAAMKTKRDKPICTHYGILGHTIDKCYKLHGYQPDYKFRPKSQPTKPYANQANFVPPASSSPHGAVDTSSMTSLSPMQCQQLITLFNSQLAHGSASLGETQPPEPSISNFTGIPSFPLSSSHYIPPFSYVIDTDVVSTPSTSPTSPSPRPHRVTKPPTYLQDYHVYLAHNHDATVVPLATNSCFYPLSQVLTYDRISSSHQALTLAISSHFEPQHYSQAAVIPEWQEAMNAELRALKDNSTWSLTVLPQGKHPVGSFLIVFKYCRRKPAMSTSPEVGYPPATVASDDGGHCHRQQWWQ</sequence>
<accession>A0A5C7GXM3</accession>